<dbReference type="AlphaFoldDB" id="A0AA36CMM6"/>
<dbReference type="EMBL" id="CATQJA010002543">
    <property type="protein sequence ID" value="CAJ0571160.1"/>
    <property type="molecule type" value="Genomic_DNA"/>
</dbReference>
<protein>
    <recommendedName>
        <fullName evidence="4">PAN-3 domain-containing protein</fullName>
    </recommendedName>
</protein>
<sequence length="260" mass="29557">MILKKLLVFTILLILVDSGAIWDSNDRVWKTIGETRGLPTPAGNCIPPQPPNYPTAGLWTYERQYQLRQGPGDYMSGYTTLMDCFNACFNNKSCLTMWFAGYNRSCTHWPYTDVWVNYNQTVQRGEYVYAKRYSPFIYDPKLYTVVNPLVSIRQVFIGNLFQIKYNSSSAADGAIALCVAWRPALKCSLQPYQLGLGLLEPYVNRGRAFFLSTEKTSECGSFMDIYKKSAGNGIYYYSNANQTTGWTKVDGIYSWDTALC</sequence>
<proteinExistence type="predicted"/>
<feature type="chain" id="PRO_5041210394" description="PAN-3 domain-containing protein" evidence="1">
    <location>
        <begin position="19"/>
        <end position="260"/>
    </location>
</feature>
<evidence type="ECO:0008006" key="4">
    <source>
        <dbReference type="Google" id="ProtNLM"/>
    </source>
</evidence>
<feature type="signal peptide" evidence="1">
    <location>
        <begin position="1"/>
        <end position="18"/>
    </location>
</feature>
<organism evidence="2 3">
    <name type="scientific">Mesorhabditis spiculigera</name>
    <dbReference type="NCBI Taxonomy" id="96644"/>
    <lineage>
        <taxon>Eukaryota</taxon>
        <taxon>Metazoa</taxon>
        <taxon>Ecdysozoa</taxon>
        <taxon>Nematoda</taxon>
        <taxon>Chromadorea</taxon>
        <taxon>Rhabditida</taxon>
        <taxon>Rhabditina</taxon>
        <taxon>Rhabditomorpha</taxon>
        <taxon>Rhabditoidea</taxon>
        <taxon>Rhabditidae</taxon>
        <taxon>Mesorhabditinae</taxon>
        <taxon>Mesorhabditis</taxon>
    </lineage>
</organism>
<comment type="caution">
    <text evidence="2">The sequence shown here is derived from an EMBL/GenBank/DDBJ whole genome shotgun (WGS) entry which is preliminary data.</text>
</comment>
<reference evidence="2" key="1">
    <citation type="submission" date="2023-06" db="EMBL/GenBank/DDBJ databases">
        <authorList>
            <person name="Delattre M."/>
        </authorList>
    </citation>
    <scope>NUCLEOTIDE SEQUENCE</scope>
    <source>
        <strain evidence="2">AF72</strain>
    </source>
</reference>
<feature type="non-terminal residue" evidence="2">
    <location>
        <position position="1"/>
    </location>
</feature>
<evidence type="ECO:0000313" key="3">
    <source>
        <dbReference type="Proteomes" id="UP001177023"/>
    </source>
</evidence>
<gene>
    <name evidence="2" type="ORF">MSPICULIGERA_LOCUS9583</name>
</gene>
<accession>A0AA36CMM6</accession>
<name>A0AA36CMM6_9BILA</name>
<keyword evidence="1" id="KW-0732">Signal</keyword>
<evidence type="ECO:0000256" key="1">
    <source>
        <dbReference type="SAM" id="SignalP"/>
    </source>
</evidence>
<keyword evidence="3" id="KW-1185">Reference proteome</keyword>
<dbReference type="Proteomes" id="UP001177023">
    <property type="component" value="Unassembled WGS sequence"/>
</dbReference>
<evidence type="ECO:0000313" key="2">
    <source>
        <dbReference type="EMBL" id="CAJ0571160.1"/>
    </source>
</evidence>